<dbReference type="EMBL" id="JAAGMQ010000715">
    <property type="protein sequence ID" value="NEC36199.1"/>
    <property type="molecule type" value="Genomic_DNA"/>
</dbReference>
<dbReference type="InterPro" id="IPR023393">
    <property type="entry name" value="START-like_dom_sf"/>
</dbReference>
<name>A0A6G3THI0_9ACTN</name>
<dbReference type="Proteomes" id="UP000475666">
    <property type="component" value="Unassembled WGS sequence"/>
</dbReference>
<dbReference type="Gene3D" id="3.30.530.20">
    <property type="match status" value="1"/>
</dbReference>
<dbReference type="AlphaFoldDB" id="A0A6G3THI0"/>
<sequence length="146" mass="16244">MAVFSLERTVPLTPDEAWRRLTRWERHGDTVPLTRVTARPPGPTRPGTVVVARTGAGPLAFDDTMEVTVWRPPRGDAPGRCRLEKRGRVVGGWAEIEVGAGPGGRARVVWREELDVRLLPSFFDGLLARSGRHVFGRTVTHLLRHP</sequence>
<dbReference type="GeneID" id="96654595"/>
<evidence type="ECO:0000313" key="1">
    <source>
        <dbReference type="EMBL" id="NEC36199.1"/>
    </source>
</evidence>
<dbReference type="CDD" id="cd07812">
    <property type="entry name" value="SRPBCC"/>
    <property type="match status" value="1"/>
</dbReference>
<reference evidence="1 2" key="1">
    <citation type="submission" date="2020-01" db="EMBL/GenBank/DDBJ databases">
        <title>Insect and environment-associated Actinomycetes.</title>
        <authorList>
            <person name="Currrie C."/>
            <person name="Chevrette M."/>
            <person name="Carlson C."/>
            <person name="Stubbendieck R."/>
            <person name="Wendt-Pienkowski E."/>
        </authorList>
    </citation>
    <scope>NUCLEOTIDE SEQUENCE [LARGE SCALE GENOMIC DNA]</scope>
    <source>
        <strain evidence="1 2">SID7739</strain>
    </source>
</reference>
<dbReference type="RefSeq" id="WP_109029613.1">
    <property type="nucleotide sequence ID" value="NZ_BEWD01000003.1"/>
</dbReference>
<protein>
    <submittedName>
        <fullName evidence="1">SRPBCC family protein</fullName>
    </submittedName>
</protein>
<dbReference type="SUPFAM" id="SSF55961">
    <property type="entry name" value="Bet v1-like"/>
    <property type="match status" value="1"/>
</dbReference>
<accession>A0A6G3THI0</accession>
<evidence type="ECO:0000313" key="2">
    <source>
        <dbReference type="Proteomes" id="UP000475666"/>
    </source>
</evidence>
<organism evidence="1 2">
    <name type="scientific">Streptomyces rubrogriseus</name>
    <dbReference type="NCBI Taxonomy" id="194673"/>
    <lineage>
        <taxon>Bacteria</taxon>
        <taxon>Bacillati</taxon>
        <taxon>Actinomycetota</taxon>
        <taxon>Actinomycetes</taxon>
        <taxon>Kitasatosporales</taxon>
        <taxon>Streptomycetaceae</taxon>
        <taxon>Streptomyces</taxon>
        <taxon>Streptomyces violaceoruber group</taxon>
    </lineage>
</organism>
<gene>
    <name evidence="1" type="ORF">G3I66_23930</name>
</gene>
<comment type="caution">
    <text evidence="1">The sequence shown here is derived from an EMBL/GenBank/DDBJ whole genome shotgun (WGS) entry which is preliminary data.</text>
</comment>
<proteinExistence type="predicted"/>